<organism evidence="1 2">
    <name type="scientific">Digitaria exilis</name>
    <dbReference type="NCBI Taxonomy" id="1010633"/>
    <lineage>
        <taxon>Eukaryota</taxon>
        <taxon>Viridiplantae</taxon>
        <taxon>Streptophyta</taxon>
        <taxon>Embryophyta</taxon>
        <taxon>Tracheophyta</taxon>
        <taxon>Spermatophyta</taxon>
        <taxon>Magnoliopsida</taxon>
        <taxon>Liliopsida</taxon>
        <taxon>Poales</taxon>
        <taxon>Poaceae</taxon>
        <taxon>PACMAD clade</taxon>
        <taxon>Panicoideae</taxon>
        <taxon>Panicodae</taxon>
        <taxon>Paniceae</taxon>
        <taxon>Anthephorinae</taxon>
        <taxon>Digitaria</taxon>
    </lineage>
</organism>
<dbReference type="AlphaFoldDB" id="A0A835EHM0"/>
<evidence type="ECO:0000313" key="2">
    <source>
        <dbReference type="Proteomes" id="UP000636709"/>
    </source>
</evidence>
<dbReference type="Proteomes" id="UP000636709">
    <property type="component" value="Unassembled WGS sequence"/>
</dbReference>
<dbReference type="EMBL" id="JACEFO010001926">
    <property type="protein sequence ID" value="KAF8692939.1"/>
    <property type="molecule type" value="Genomic_DNA"/>
</dbReference>
<accession>A0A835EHM0</accession>
<evidence type="ECO:0000313" key="1">
    <source>
        <dbReference type="EMBL" id="KAF8692939.1"/>
    </source>
</evidence>
<gene>
    <name evidence="1" type="ORF">HU200_039301</name>
</gene>
<reference evidence="1" key="1">
    <citation type="submission" date="2020-07" db="EMBL/GenBank/DDBJ databases">
        <title>Genome sequence and genetic diversity analysis of an under-domesticated orphan crop, white fonio (Digitaria exilis).</title>
        <authorList>
            <person name="Bennetzen J.L."/>
            <person name="Chen S."/>
            <person name="Ma X."/>
            <person name="Wang X."/>
            <person name="Yssel A.E.J."/>
            <person name="Chaluvadi S.R."/>
            <person name="Johnson M."/>
            <person name="Gangashetty P."/>
            <person name="Hamidou F."/>
            <person name="Sanogo M.D."/>
            <person name="Zwaenepoel A."/>
            <person name="Wallace J."/>
            <person name="Van De Peer Y."/>
            <person name="Van Deynze A."/>
        </authorList>
    </citation>
    <scope>NUCLEOTIDE SEQUENCE</scope>
    <source>
        <tissue evidence="1">Leaves</tissue>
    </source>
</reference>
<proteinExistence type="predicted"/>
<keyword evidence="2" id="KW-1185">Reference proteome</keyword>
<name>A0A835EHM0_9POAL</name>
<comment type="caution">
    <text evidence="1">The sequence shown here is derived from an EMBL/GenBank/DDBJ whole genome shotgun (WGS) entry which is preliminary data.</text>
</comment>
<sequence>MLLRARQRFGLSIFREIITLAMWAVWTLRNGIIFYNATLSFATWRRSFLEGMKAVTLRAKPRVNERINTWLSSLL</sequence>
<protein>
    <submittedName>
        <fullName evidence="1">Uncharacterized protein</fullName>
    </submittedName>
</protein>